<evidence type="ECO:0000313" key="2">
    <source>
        <dbReference type="EMBL" id="KAK4292544.1"/>
    </source>
</evidence>
<dbReference type="AlphaFoldDB" id="A0AAE1NNV3"/>
<sequence>MEEKSRREETVQRGERSCFSNGDLVGEEETGTIEEKMRRPTRRHVRKGCKQGVFRNTKDSRPSQQQYQRPRQIDGLLS</sequence>
<dbReference type="Proteomes" id="UP001292094">
    <property type="component" value="Unassembled WGS sequence"/>
</dbReference>
<proteinExistence type="predicted"/>
<gene>
    <name evidence="2" type="ORF">Pmani_034700</name>
</gene>
<keyword evidence="3" id="KW-1185">Reference proteome</keyword>
<evidence type="ECO:0000256" key="1">
    <source>
        <dbReference type="SAM" id="MobiDB-lite"/>
    </source>
</evidence>
<reference evidence="2" key="1">
    <citation type="submission" date="2023-11" db="EMBL/GenBank/DDBJ databases">
        <title>Genome assemblies of two species of porcelain crab, Petrolisthes cinctipes and Petrolisthes manimaculis (Anomura: Porcellanidae).</title>
        <authorList>
            <person name="Angst P."/>
        </authorList>
    </citation>
    <scope>NUCLEOTIDE SEQUENCE</scope>
    <source>
        <strain evidence="2">PB745_02</strain>
        <tissue evidence="2">Gill</tissue>
    </source>
</reference>
<protein>
    <submittedName>
        <fullName evidence="2">Uncharacterized protein</fullName>
    </submittedName>
</protein>
<evidence type="ECO:0000313" key="3">
    <source>
        <dbReference type="Proteomes" id="UP001292094"/>
    </source>
</evidence>
<feature type="compositionally biased region" description="Basic and acidic residues" evidence="1">
    <location>
        <begin position="1"/>
        <end position="16"/>
    </location>
</feature>
<organism evidence="2 3">
    <name type="scientific">Petrolisthes manimaculis</name>
    <dbReference type="NCBI Taxonomy" id="1843537"/>
    <lineage>
        <taxon>Eukaryota</taxon>
        <taxon>Metazoa</taxon>
        <taxon>Ecdysozoa</taxon>
        <taxon>Arthropoda</taxon>
        <taxon>Crustacea</taxon>
        <taxon>Multicrustacea</taxon>
        <taxon>Malacostraca</taxon>
        <taxon>Eumalacostraca</taxon>
        <taxon>Eucarida</taxon>
        <taxon>Decapoda</taxon>
        <taxon>Pleocyemata</taxon>
        <taxon>Anomura</taxon>
        <taxon>Galatheoidea</taxon>
        <taxon>Porcellanidae</taxon>
        <taxon>Petrolisthes</taxon>
    </lineage>
</organism>
<comment type="caution">
    <text evidence="2">The sequence shown here is derived from an EMBL/GenBank/DDBJ whole genome shotgun (WGS) entry which is preliminary data.</text>
</comment>
<accession>A0AAE1NNV3</accession>
<dbReference type="EMBL" id="JAWZYT010004797">
    <property type="protein sequence ID" value="KAK4292544.1"/>
    <property type="molecule type" value="Genomic_DNA"/>
</dbReference>
<name>A0AAE1NNV3_9EUCA</name>
<feature type="region of interest" description="Disordered" evidence="1">
    <location>
        <begin position="1"/>
        <end position="78"/>
    </location>
</feature>
<feature type="compositionally biased region" description="Basic residues" evidence="1">
    <location>
        <begin position="39"/>
        <end position="49"/>
    </location>
</feature>